<dbReference type="PROSITE" id="PS51318">
    <property type="entry name" value="TAT"/>
    <property type="match status" value="1"/>
</dbReference>
<comment type="caution">
    <text evidence="3">The sequence shown here is derived from an EMBL/GenBank/DDBJ whole genome shotgun (WGS) entry which is preliminary data.</text>
</comment>
<dbReference type="Proteomes" id="UP000669179">
    <property type="component" value="Unassembled WGS sequence"/>
</dbReference>
<feature type="chain" id="PRO_5038018046" evidence="2">
    <location>
        <begin position="31"/>
        <end position="597"/>
    </location>
</feature>
<accession>A0A939TD12</accession>
<dbReference type="AlphaFoldDB" id="A0A939TD12"/>
<feature type="signal peptide" evidence="2">
    <location>
        <begin position="1"/>
        <end position="30"/>
    </location>
</feature>
<dbReference type="EMBL" id="JAGEOJ010000014">
    <property type="protein sequence ID" value="MBO2451825.1"/>
    <property type="molecule type" value="Genomic_DNA"/>
</dbReference>
<dbReference type="InterPro" id="IPR006311">
    <property type="entry name" value="TAT_signal"/>
</dbReference>
<evidence type="ECO:0000313" key="4">
    <source>
        <dbReference type="Proteomes" id="UP000669179"/>
    </source>
</evidence>
<evidence type="ECO:0000313" key="3">
    <source>
        <dbReference type="EMBL" id="MBO2451825.1"/>
    </source>
</evidence>
<reference evidence="3" key="1">
    <citation type="submission" date="2021-03" db="EMBL/GenBank/DDBJ databases">
        <authorList>
            <person name="Kanchanasin P."/>
            <person name="Saeng-In P."/>
            <person name="Phongsopitanun W."/>
            <person name="Yuki M."/>
            <person name="Kudo T."/>
            <person name="Ohkuma M."/>
            <person name="Tanasupawat S."/>
        </authorList>
    </citation>
    <scope>NUCLEOTIDE SEQUENCE</scope>
    <source>
        <strain evidence="3">GKU 128</strain>
    </source>
</reference>
<feature type="region of interest" description="Disordered" evidence="1">
    <location>
        <begin position="36"/>
        <end position="62"/>
    </location>
</feature>
<keyword evidence="4" id="KW-1185">Reference proteome</keyword>
<evidence type="ECO:0000256" key="2">
    <source>
        <dbReference type="SAM" id="SignalP"/>
    </source>
</evidence>
<keyword evidence="2" id="KW-0732">Signal</keyword>
<protein>
    <submittedName>
        <fullName evidence="3">Uncharacterized protein</fullName>
    </submittedName>
</protein>
<dbReference type="RefSeq" id="WP_208259724.1">
    <property type="nucleotide sequence ID" value="NZ_JAGEOJ010000014.1"/>
</dbReference>
<proteinExistence type="predicted"/>
<feature type="compositionally biased region" description="Low complexity" evidence="1">
    <location>
        <begin position="36"/>
        <end position="45"/>
    </location>
</feature>
<evidence type="ECO:0000256" key="1">
    <source>
        <dbReference type="SAM" id="MobiDB-lite"/>
    </source>
</evidence>
<sequence>MQAKRRLLLGLGTLTGLGALALGNVSTAAAAVRAAPAPNSAPVSALPQADQRVETPVNDPNNPADVEETFVKLHYPLPASAGPRPAECDWVGYMRFRLKDGPRDSKDADGVVTSMPGFGGGAGELSMHAAQTVHSAAAKGKKIEFWALERRSACLEDHTGLDAANQAKNADVALGYYFGGKEVNGHRFGGFKTDKDVAFLAHVGLAQTLDDWRVSIQQALPDPASHKKVFCGGHSLGGPITGLMSSWDFDGDPKTTDDAGYNLCGGGYVAIDTGIIADPIGLTAFPIIKDVINKVGGATLDGVNKVIAAGPRTLQFLQFYSPKILTSVGIIGQEARYRGDQESTLLKRMPNAPILDIVLRLAYSRTWTQLLTGMPSVRDYRFTGQALFGSFVDDNSMPLNILQVSQGALDGGPVAPKTFPLPGQDLGKIPFFGEILNDTIGLTNTWAPTSTKTLYHWRQYDRIAGSDAARYTSPDREVTDLRTLAVTASSPGPSDLTEWYFPTRLITDIGFALVGTRTGDLAHLMYDGPSKRPQVGALGGDSPFQYVAKTGLFFPKDSIVAPNYSHIDMTIASPKQNNGKPEPVTEKVAGFVVKQLG</sequence>
<organism evidence="3 4">
    <name type="scientific">Actinomadura barringtoniae</name>
    <dbReference type="NCBI Taxonomy" id="1427535"/>
    <lineage>
        <taxon>Bacteria</taxon>
        <taxon>Bacillati</taxon>
        <taxon>Actinomycetota</taxon>
        <taxon>Actinomycetes</taxon>
        <taxon>Streptosporangiales</taxon>
        <taxon>Thermomonosporaceae</taxon>
        <taxon>Actinomadura</taxon>
    </lineage>
</organism>
<gene>
    <name evidence="3" type="ORF">J4573_32390</name>
</gene>
<name>A0A939TD12_9ACTN</name>